<organism evidence="2 3">
    <name type="scientific">Flavivirga aquimarina</name>
    <dbReference type="NCBI Taxonomy" id="2027862"/>
    <lineage>
        <taxon>Bacteria</taxon>
        <taxon>Pseudomonadati</taxon>
        <taxon>Bacteroidota</taxon>
        <taxon>Flavobacteriia</taxon>
        <taxon>Flavobacteriales</taxon>
        <taxon>Flavobacteriaceae</taxon>
        <taxon>Flavivirga</taxon>
    </lineage>
</organism>
<dbReference type="EMBL" id="JAUOEK010000081">
    <property type="protein sequence ID" value="MDO5969581.1"/>
    <property type="molecule type" value="Genomic_DNA"/>
</dbReference>
<feature type="domain" description="eCIS core" evidence="1">
    <location>
        <begin position="101"/>
        <end position="166"/>
    </location>
</feature>
<proteinExistence type="predicted"/>
<accession>A0ABT8W929</accession>
<dbReference type="InterPro" id="IPR025295">
    <property type="entry name" value="eCIS_core_dom"/>
</dbReference>
<comment type="caution">
    <text evidence="2">The sequence shown here is derived from an EMBL/GenBank/DDBJ whole genome shotgun (WGS) entry which is preliminary data.</text>
</comment>
<keyword evidence="3" id="KW-1185">Reference proteome</keyword>
<reference evidence="2" key="1">
    <citation type="submission" date="2023-07" db="EMBL/GenBank/DDBJ databases">
        <title>Two novel species in the genus Flavivirga.</title>
        <authorList>
            <person name="Kwon K."/>
        </authorList>
    </citation>
    <scope>NUCLEOTIDE SEQUENCE</scope>
    <source>
        <strain evidence="2">KCTC 52353</strain>
    </source>
</reference>
<evidence type="ECO:0000259" key="1">
    <source>
        <dbReference type="Pfam" id="PF13699"/>
    </source>
</evidence>
<evidence type="ECO:0000313" key="2">
    <source>
        <dbReference type="EMBL" id="MDO5969581.1"/>
    </source>
</evidence>
<protein>
    <submittedName>
        <fullName evidence="2">DUF4157 domain-containing protein</fullName>
    </submittedName>
</protein>
<gene>
    <name evidence="2" type="ORF">Q4Q35_07165</name>
</gene>
<dbReference type="Pfam" id="PF13699">
    <property type="entry name" value="eCIS_core"/>
    <property type="match status" value="1"/>
</dbReference>
<dbReference type="RefSeq" id="WP_303277278.1">
    <property type="nucleotide sequence ID" value="NZ_JAUOEK010000081.1"/>
</dbReference>
<evidence type="ECO:0000313" key="3">
    <source>
        <dbReference type="Proteomes" id="UP001176883"/>
    </source>
</evidence>
<dbReference type="Proteomes" id="UP001176883">
    <property type="component" value="Unassembled WGS sequence"/>
</dbReference>
<sequence length="410" mass="46716">MNTYADKIQDKNHYHAVSTNATLQKQKDDAFAVQFMYNSCNAAALQKLNKISSNSPRTLQLKALQEKANNSPKTKQAIQLQAIVNNYTALIQRKENHTTGLPDNLKTGIENLSGYSMDDVKVHRNSNKPTQLNAHAYAQGTDIHLASGQEKHLPHEAWHVVQQKQGRVKPTLQTKNKININDDAALEKEADIMGTKALQRHHTEKNTFEFPFYRTVYQTPSIHGGTDSSLQLMADPDGISEKPNTSMSLSPDIKEIDLRDKEALPRGEVDFNVLRMIVRKQKPVGEKPDLDLLHWELLFLIQNEHDREWIKVDLTLDGYRILSGVSDEARRPSLDEEYINTSNETLTKSKIKAAVEELAPTKLNYYNPSKKSPDYKPEFENFRYSCQTFVNNMIEKLELISTDEIVEKTI</sequence>
<name>A0ABT8W929_9FLAO</name>